<proteinExistence type="predicted"/>
<feature type="domain" description="Haemolysin-type calcium binding-related" evidence="4">
    <location>
        <begin position="414"/>
        <end position="451"/>
    </location>
</feature>
<dbReference type="GO" id="GO:0005509">
    <property type="term" value="F:calcium ion binding"/>
    <property type="evidence" value="ECO:0007669"/>
    <property type="project" value="InterPro"/>
</dbReference>
<dbReference type="InterPro" id="IPR050557">
    <property type="entry name" value="RTX_toxin/Mannuronan_C5-epim"/>
</dbReference>
<organism evidence="5">
    <name type="scientific">uncultured organism</name>
    <dbReference type="NCBI Taxonomy" id="155900"/>
    <lineage>
        <taxon>unclassified sequences</taxon>
        <taxon>environmental samples</taxon>
    </lineage>
</organism>
<evidence type="ECO:0000256" key="3">
    <source>
        <dbReference type="SAM" id="MobiDB-lite"/>
    </source>
</evidence>
<dbReference type="InterPro" id="IPR001343">
    <property type="entry name" value="Hemolysn_Ca-bd"/>
</dbReference>
<dbReference type="PANTHER" id="PTHR38340:SF1">
    <property type="entry name" value="S-LAYER PROTEIN"/>
    <property type="match status" value="1"/>
</dbReference>
<protein>
    <submittedName>
        <fullName evidence="5">Smu14</fullName>
    </submittedName>
</protein>
<feature type="domain" description="Haemolysin-type calcium binding-related" evidence="4">
    <location>
        <begin position="186"/>
        <end position="221"/>
    </location>
</feature>
<evidence type="ECO:0000256" key="1">
    <source>
        <dbReference type="ARBA" id="ARBA00004613"/>
    </source>
</evidence>
<evidence type="ECO:0000256" key="2">
    <source>
        <dbReference type="ARBA" id="ARBA00022525"/>
    </source>
</evidence>
<accession>Q0GNJ2</accession>
<dbReference type="InterPro" id="IPR010566">
    <property type="entry name" value="Haemolys_ca-bd"/>
</dbReference>
<dbReference type="AlphaFoldDB" id="Q0GNJ2"/>
<feature type="compositionally biased region" description="Low complexity" evidence="3">
    <location>
        <begin position="290"/>
        <end position="299"/>
    </location>
</feature>
<dbReference type="PROSITE" id="PS00330">
    <property type="entry name" value="HEMOLYSIN_CALCIUM"/>
    <property type="match status" value="5"/>
</dbReference>
<comment type="subcellular location">
    <subcellularLocation>
        <location evidence="1">Secreted</location>
    </subcellularLocation>
</comment>
<dbReference type="InterPro" id="IPR011049">
    <property type="entry name" value="Serralysin-like_metalloprot_C"/>
</dbReference>
<name>Q0GNJ2_9ZZZZ</name>
<evidence type="ECO:0000259" key="4">
    <source>
        <dbReference type="Pfam" id="PF06594"/>
    </source>
</evidence>
<evidence type="ECO:0000313" key="5">
    <source>
        <dbReference type="EMBL" id="ABI21610.1"/>
    </source>
</evidence>
<dbReference type="PANTHER" id="PTHR38340">
    <property type="entry name" value="S-LAYER PROTEIN"/>
    <property type="match status" value="1"/>
</dbReference>
<feature type="region of interest" description="Disordered" evidence="3">
    <location>
        <begin position="290"/>
        <end position="316"/>
    </location>
</feature>
<dbReference type="EMBL" id="DQ813483">
    <property type="protein sequence ID" value="ABI21610.1"/>
    <property type="molecule type" value="Genomic_DNA"/>
</dbReference>
<dbReference type="Gene3D" id="2.150.10.10">
    <property type="entry name" value="Serralysin-like metalloprotease, C-terminal"/>
    <property type="match status" value="4"/>
</dbReference>
<dbReference type="PRINTS" id="PR00313">
    <property type="entry name" value="CABNDNGRPT"/>
</dbReference>
<dbReference type="GO" id="GO:0005576">
    <property type="term" value="C:extracellular region"/>
    <property type="evidence" value="ECO:0007669"/>
    <property type="project" value="UniProtKB-SubCell"/>
</dbReference>
<sequence length="467" mass="47545">MTDKAAEVGLTEAFNVKLTAMFGGSLCDDVLIGSDPAGNSLFGLSGNDSIIGNTGNDTLSGGDGDDALTGRGGNDTLDGGDGIDVLNGDAGNDVLVAGLGNDTLNGSDGNDSLTGGVGNDLLQGGNNADTYYFNRGDGVDTLQESGDWSDTANYGGSADKVVFGPGIAVADITFTHVGNDLVMDLGQGDKLTFKNWYVVGSYGYMAYQVENFQFADGTTFSALNLLNTKGVDQTGTNGDDVLNGGPETDRLTGGLGNDTLNGASGNDMLDGGDGNDTLSGGSGVDVLLGGLGDDQLSGGTENDSLDGGDGNDVLNGDAGNDVLVAGLGNDTLNGSDGNDSLTGGVGNDLLQGGNNADTYYFNRGDGVDTLQESGDWSDTANYGGSADKVVFGPGIAVADITFTHVGNDLVMDLGQGDKLTFKNWYVVGSYGYMAYQVENFQFADGTVWNPAAVQARVVTTVQGHRIC</sequence>
<dbReference type="InterPro" id="IPR018511">
    <property type="entry name" value="Hemolysin-typ_Ca-bd_CS"/>
</dbReference>
<keyword evidence="2" id="KW-0964">Secreted</keyword>
<reference evidence="5" key="1">
    <citation type="journal article" date="2006" name="Mol. Microbiol.">
        <title>Metagenomic DNA fragments that affect Escherichia coli mutational pathways.</title>
        <authorList>
            <person name="Yang H."/>
            <person name="To K.H."/>
            <person name="Aguila S.J."/>
            <person name="Miller J.H."/>
        </authorList>
    </citation>
    <scope>NUCLEOTIDE SEQUENCE</scope>
</reference>
<feature type="region of interest" description="Disordered" evidence="3">
    <location>
        <begin position="234"/>
        <end position="276"/>
    </location>
</feature>
<dbReference type="SUPFAM" id="SSF51120">
    <property type="entry name" value="beta-Roll"/>
    <property type="match status" value="3"/>
</dbReference>
<feature type="compositionally biased region" description="Low complexity" evidence="3">
    <location>
        <begin position="257"/>
        <end position="276"/>
    </location>
</feature>
<dbReference type="Pfam" id="PF00353">
    <property type="entry name" value="HemolysinCabind"/>
    <property type="match status" value="5"/>
</dbReference>
<dbReference type="Pfam" id="PF06594">
    <property type="entry name" value="HCBP_related"/>
    <property type="match status" value="2"/>
</dbReference>